<evidence type="ECO:0000313" key="2">
    <source>
        <dbReference type="EMBL" id="ADV28346.1"/>
    </source>
</evidence>
<accession>E6WVS3</accession>
<dbReference type="EMBL" id="CP002446">
    <property type="protein sequence ID" value="ADV28346.1"/>
    <property type="molecule type" value="Genomic_DNA"/>
</dbReference>
<organism evidence="2 3">
    <name type="scientific">Pseudoxanthomonas suwonensis (strain 11-1)</name>
    <dbReference type="NCBI Taxonomy" id="743721"/>
    <lineage>
        <taxon>Bacteria</taxon>
        <taxon>Pseudomonadati</taxon>
        <taxon>Pseudomonadota</taxon>
        <taxon>Gammaproteobacteria</taxon>
        <taxon>Lysobacterales</taxon>
        <taxon>Lysobacteraceae</taxon>
        <taxon>Pseudoxanthomonas</taxon>
    </lineage>
</organism>
<dbReference type="eggNOG" id="ENOG5030YCI">
    <property type="taxonomic scope" value="Bacteria"/>
</dbReference>
<keyword evidence="3" id="KW-1185">Reference proteome</keyword>
<dbReference type="PROSITE" id="PS51257">
    <property type="entry name" value="PROKAR_LIPOPROTEIN"/>
    <property type="match status" value="1"/>
</dbReference>
<dbReference type="RefSeq" id="WP_013536173.1">
    <property type="nucleotide sequence ID" value="NC_014924.1"/>
</dbReference>
<dbReference type="Proteomes" id="UP000008632">
    <property type="component" value="Chromosome"/>
</dbReference>
<protein>
    <recommendedName>
        <fullName evidence="4">Lectin</fullName>
    </recommendedName>
</protein>
<evidence type="ECO:0000256" key="1">
    <source>
        <dbReference type="SAM" id="MobiDB-lite"/>
    </source>
</evidence>
<dbReference type="OrthoDB" id="5193828at2"/>
<dbReference type="STRING" id="743721.Psesu_2514"/>
<feature type="compositionally biased region" description="Basic and acidic residues" evidence="1">
    <location>
        <begin position="36"/>
        <end position="53"/>
    </location>
</feature>
<dbReference type="KEGG" id="psu:Psesu_2514"/>
<proteinExistence type="predicted"/>
<dbReference type="HOGENOM" id="CLU_1282796_0_0_6"/>
<dbReference type="AlphaFoldDB" id="E6WVS3"/>
<reference evidence="2 3" key="1">
    <citation type="submission" date="2011-01" db="EMBL/GenBank/DDBJ databases">
        <title>Complete sequence of Pseudoxanthomonas suwonensis 11-1.</title>
        <authorList>
            <consortium name="US DOE Joint Genome Institute"/>
            <person name="Lucas S."/>
            <person name="Copeland A."/>
            <person name="Lapidus A."/>
            <person name="Cheng J.-F."/>
            <person name="Goodwin L."/>
            <person name="Pitluck S."/>
            <person name="Teshima H."/>
            <person name="Detter J.C."/>
            <person name="Han C."/>
            <person name="Tapia R."/>
            <person name="Land M."/>
            <person name="Hauser L."/>
            <person name="Kyrpides N."/>
            <person name="Ivanova N."/>
            <person name="Ovchinnikova G."/>
            <person name="Siebers A.K."/>
            <person name="Allgaier M."/>
            <person name="Thelen M.P."/>
            <person name="Hugenholtz P."/>
            <person name="Gladden J."/>
            <person name="Woyke T."/>
        </authorList>
    </citation>
    <scope>NUCLEOTIDE SEQUENCE [LARGE SCALE GENOMIC DNA]</scope>
    <source>
        <strain evidence="3">11-1</strain>
    </source>
</reference>
<gene>
    <name evidence="2" type="ordered locus">Psesu_2514</name>
</gene>
<name>E6WVS3_PSEUU</name>
<sequence length="225" mass="23898">MSSSTRKIDACLLMLALGLASCTRPPDTDASAQEAAAHEPAWDQADDHQHAVDADDEGGVIPPATVPHAASALVPLATSFDGFGPVPFGATADELRQAWRGQLEGQPDANDPQACYYLFPQPRPEQGHGTAFMIEGGHFVRVDVDQSGAVAPGGGRIGMDAAEIQALYPGQVEERPHKYVEGALYLRVVPDDSPSVLVFEVSPEGKVQRWRVGVPPQADYVEGCS</sequence>
<feature type="region of interest" description="Disordered" evidence="1">
    <location>
        <begin position="24"/>
        <end position="60"/>
    </location>
</feature>
<evidence type="ECO:0008006" key="4">
    <source>
        <dbReference type="Google" id="ProtNLM"/>
    </source>
</evidence>
<evidence type="ECO:0000313" key="3">
    <source>
        <dbReference type="Proteomes" id="UP000008632"/>
    </source>
</evidence>